<feature type="domain" description="Chemotaxis methyl-accepting receptor HlyB-like 4HB MCP" evidence="2">
    <location>
        <begin position="6"/>
        <end position="179"/>
    </location>
</feature>
<feature type="transmembrane region" description="Helical" evidence="1">
    <location>
        <begin position="12"/>
        <end position="31"/>
    </location>
</feature>
<dbReference type="Proteomes" id="UP000003856">
    <property type="component" value="Unassembled WGS sequence"/>
</dbReference>
<name>C5T8Q3_ACIDE</name>
<dbReference type="AlphaFoldDB" id="C5T8Q3"/>
<keyword evidence="4" id="KW-1185">Reference proteome</keyword>
<proteinExistence type="predicted"/>
<dbReference type="CDD" id="cd19411">
    <property type="entry name" value="MCP2201-like_sensor"/>
    <property type="match status" value="1"/>
</dbReference>
<dbReference type="InterPro" id="IPR047347">
    <property type="entry name" value="YvaQ-like_sensor"/>
</dbReference>
<organism evidence="3 4">
    <name type="scientific">Acidovorax delafieldii 2AN</name>
    <dbReference type="NCBI Taxonomy" id="573060"/>
    <lineage>
        <taxon>Bacteria</taxon>
        <taxon>Pseudomonadati</taxon>
        <taxon>Pseudomonadota</taxon>
        <taxon>Betaproteobacteria</taxon>
        <taxon>Burkholderiales</taxon>
        <taxon>Comamonadaceae</taxon>
        <taxon>Acidovorax</taxon>
    </lineage>
</organism>
<protein>
    <submittedName>
        <fullName evidence="3">Methyl-accepting chemotaxis protein</fullName>
    </submittedName>
</protein>
<keyword evidence="1" id="KW-1133">Transmembrane helix</keyword>
<evidence type="ECO:0000313" key="3">
    <source>
        <dbReference type="EMBL" id="EER59141.1"/>
    </source>
</evidence>
<dbReference type="PATRIC" id="fig|573060.9.peg.1740"/>
<dbReference type="EMBL" id="ACQT01000158">
    <property type="protein sequence ID" value="EER59141.1"/>
    <property type="molecule type" value="Genomic_DNA"/>
</dbReference>
<gene>
    <name evidence="3" type="ORF">AcdelDRAFT_3283</name>
</gene>
<evidence type="ECO:0000256" key="1">
    <source>
        <dbReference type="SAM" id="Phobius"/>
    </source>
</evidence>
<feature type="transmembrane region" description="Helical" evidence="1">
    <location>
        <begin position="190"/>
        <end position="211"/>
    </location>
</feature>
<evidence type="ECO:0000313" key="4">
    <source>
        <dbReference type="Proteomes" id="UP000003856"/>
    </source>
</evidence>
<evidence type="ECO:0000259" key="2">
    <source>
        <dbReference type="Pfam" id="PF12729"/>
    </source>
</evidence>
<comment type="caution">
    <text evidence="3">The sequence shown here is derived from an EMBL/GenBank/DDBJ whole genome shotgun (WGS) entry which is preliminary data.</text>
</comment>
<accession>C5T8Q3</accession>
<keyword evidence="1" id="KW-0472">Membrane</keyword>
<dbReference type="Pfam" id="PF12729">
    <property type="entry name" value="4HB_MCP_1"/>
    <property type="match status" value="1"/>
</dbReference>
<reference evidence="3 4" key="1">
    <citation type="submission" date="2009-05" db="EMBL/GenBank/DDBJ databases">
        <title>The draft genome of Acidovorax delafieldii 2AN.</title>
        <authorList>
            <consortium name="US DOE Joint Genome Institute (JGI-PGF)"/>
            <person name="Lucas S."/>
            <person name="Copeland A."/>
            <person name="Lapidus A."/>
            <person name="Glavina del Rio T."/>
            <person name="Tice H."/>
            <person name="Bruce D."/>
            <person name="Goodwin L."/>
            <person name="Pitluck S."/>
            <person name="Larimer F."/>
            <person name="Land M.L."/>
            <person name="Hauser L."/>
            <person name="Shelobolina E.S."/>
            <person name="Picardal F."/>
            <person name="Roden E."/>
            <person name="Emerson D."/>
        </authorList>
    </citation>
    <scope>NUCLEOTIDE SEQUENCE [LARGE SCALE GENOMIC DNA]</scope>
    <source>
        <strain evidence="3 4">2AN</strain>
    </source>
</reference>
<sequence length="231" mass="24732">MNISHLKIGTRLGLAFGLLILMMLGIAAVGVQRLGSVGEINARLIEDDWVKAEAATTIDTTTRANARRTMELVIAADAEQRTRVKAAIATNKKTIDDALAVLDQRVQMPEGKASLARLKDLRGKYVQSFSKVAQLMDADDREGATALLRTETLPALDALQEPINALTALEKKLVETNGKAVMADIQNARILMLVLGAAGLLAGVVLSYAIARSIILPLRRAVSVAKNVAAR</sequence>
<dbReference type="Gene3D" id="6.10.340.10">
    <property type="match status" value="1"/>
</dbReference>
<keyword evidence="1" id="KW-0812">Transmembrane</keyword>
<dbReference type="InterPro" id="IPR024478">
    <property type="entry name" value="HlyB_4HB_MCP"/>
</dbReference>